<dbReference type="EMBL" id="CCCS020000035">
    <property type="protein sequence ID" value="CDQ10542.1"/>
    <property type="molecule type" value="Genomic_DNA"/>
</dbReference>
<accession>A0A060UPL9</accession>
<evidence type="ECO:0000313" key="2">
    <source>
        <dbReference type="EMBL" id="CDQ10542.1"/>
    </source>
</evidence>
<dbReference type="AlphaFoldDB" id="A0A060UPL9"/>
<feature type="compositionally biased region" description="Acidic residues" evidence="1">
    <location>
        <begin position="42"/>
        <end position="59"/>
    </location>
</feature>
<reference evidence="2" key="1">
    <citation type="submission" date="2014-03" db="EMBL/GenBank/DDBJ databases">
        <authorList>
            <person name="Genoscope - CEA"/>
        </authorList>
    </citation>
    <scope>NUCLEOTIDE SEQUENCE [LARGE SCALE GENOMIC DNA]</scope>
    <source>
        <strain evidence="2">CF27</strain>
    </source>
</reference>
<proteinExistence type="predicted"/>
<gene>
    <name evidence="3" type="ORF">AFERRI_10605</name>
    <name evidence="2" type="ORF">AFERRI_400323</name>
</gene>
<sequence>MSVPAKSVAENTVIMEGSVLSEEEGLQPKAPFSMDLQDEQVPEPEYNAEADMVDDDEQTESDRRRRKMRIRRRVLVAQTRIQVQVRRRHKGREE</sequence>
<dbReference type="Proteomes" id="UP000193925">
    <property type="component" value="Chromosome AFERRI"/>
</dbReference>
<protein>
    <submittedName>
        <fullName evidence="2">Uncharacterized protein</fullName>
    </submittedName>
</protein>
<evidence type="ECO:0000256" key="1">
    <source>
        <dbReference type="SAM" id="MobiDB-lite"/>
    </source>
</evidence>
<evidence type="ECO:0000313" key="4">
    <source>
        <dbReference type="Proteomes" id="UP000193925"/>
    </source>
</evidence>
<dbReference type="RefSeq" id="WP_035193071.1">
    <property type="nucleotide sequence ID" value="NZ_CCCS020000035.1"/>
</dbReference>
<reference evidence="3 4" key="3">
    <citation type="submission" date="2017-03" db="EMBL/GenBank/DDBJ databases">
        <authorList>
            <person name="Regsiter A."/>
            <person name="William W."/>
        </authorList>
    </citation>
    <scope>NUCLEOTIDE SEQUENCE [LARGE SCALE GENOMIC DNA]</scope>
    <source>
        <strain evidence="3">PRJEB5721</strain>
    </source>
</reference>
<feature type="region of interest" description="Disordered" evidence="1">
    <location>
        <begin position="1"/>
        <end position="27"/>
    </location>
</feature>
<keyword evidence="4" id="KW-1185">Reference proteome</keyword>
<feature type="region of interest" description="Disordered" evidence="1">
    <location>
        <begin position="42"/>
        <end position="67"/>
    </location>
</feature>
<name>A0A060UPL9_9PROT</name>
<reference evidence="2" key="2">
    <citation type="submission" date="2014-07" db="EMBL/GenBank/DDBJ databases">
        <title>Initial genome analysis of the psychrotolerant acidophile Acidithiobacillus ferrivorans CF27: insights into iron and sulfur oxidation pathways and into biofilm formation.</title>
        <authorList>
            <person name="Talla E."/>
            <person name="Hedrich S."/>
            <person name="Mangenot S."/>
            <person name="Ji B."/>
            <person name="Johnson D.B."/>
            <person name="Barbe V."/>
            <person name="Bonnefoy V."/>
        </authorList>
    </citation>
    <scope>NUCLEOTIDE SEQUENCE [LARGE SCALE GENOMIC DNA]</scope>
    <source>
        <strain evidence="2">CF27</strain>
    </source>
</reference>
<evidence type="ECO:0000313" key="3">
    <source>
        <dbReference type="EMBL" id="SMH64572.1"/>
    </source>
</evidence>
<dbReference type="EMBL" id="LT841305">
    <property type="protein sequence ID" value="SMH64572.1"/>
    <property type="molecule type" value="Genomic_DNA"/>
</dbReference>
<organism evidence="2">
    <name type="scientific">Acidithiobacillus ferrivorans</name>
    <dbReference type="NCBI Taxonomy" id="160808"/>
    <lineage>
        <taxon>Bacteria</taxon>
        <taxon>Pseudomonadati</taxon>
        <taxon>Pseudomonadota</taxon>
        <taxon>Acidithiobacillia</taxon>
        <taxon>Acidithiobacillales</taxon>
        <taxon>Acidithiobacillaceae</taxon>
        <taxon>Acidithiobacillus</taxon>
    </lineage>
</organism>